<organism evidence="2 3">
    <name type="scientific">Nephila pilipes</name>
    <name type="common">Giant wood spider</name>
    <name type="synonym">Nephila maculata</name>
    <dbReference type="NCBI Taxonomy" id="299642"/>
    <lineage>
        <taxon>Eukaryota</taxon>
        <taxon>Metazoa</taxon>
        <taxon>Ecdysozoa</taxon>
        <taxon>Arthropoda</taxon>
        <taxon>Chelicerata</taxon>
        <taxon>Arachnida</taxon>
        <taxon>Araneae</taxon>
        <taxon>Araneomorphae</taxon>
        <taxon>Entelegynae</taxon>
        <taxon>Araneoidea</taxon>
        <taxon>Nephilidae</taxon>
        <taxon>Nephila</taxon>
    </lineage>
</organism>
<keyword evidence="3" id="KW-1185">Reference proteome</keyword>
<evidence type="ECO:0000313" key="3">
    <source>
        <dbReference type="Proteomes" id="UP000887013"/>
    </source>
</evidence>
<protein>
    <submittedName>
        <fullName evidence="2">Uncharacterized protein</fullName>
    </submittedName>
</protein>
<keyword evidence="1" id="KW-0812">Transmembrane</keyword>
<gene>
    <name evidence="2" type="ORF">NPIL_509471</name>
</gene>
<dbReference type="OrthoDB" id="6472966at2759"/>
<accession>A0A8X6TCV2</accession>
<dbReference type="Proteomes" id="UP000887013">
    <property type="component" value="Unassembled WGS sequence"/>
</dbReference>
<proteinExistence type="predicted"/>
<evidence type="ECO:0000313" key="2">
    <source>
        <dbReference type="EMBL" id="GFS94691.1"/>
    </source>
</evidence>
<comment type="caution">
    <text evidence="2">The sequence shown here is derived from an EMBL/GenBank/DDBJ whole genome shotgun (WGS) entry which is preliminary data.</text>
</comment>
<keyword evidence="1" id="KW-0472">Membrane</keyword>
<evidence type="ECO:0000256" key="1">
    <source>
        <dbReference type="SAM" id="Phobius"/>
    </source>
</evidence>
<sequence>MASGVHRKLEAIFKFGTSVLKHWACVTNIIEPCIFVCIVVLKLISRKIGELHTRKEENPLLLEDTTRTQKCPLLTVNSYYSSQFGMFSSSLPWICSYLLIWNAYYPTSVFRREIFIGGSQIDLERNVVPIGVLNIENRCRTLEKETETASCLFVADIINNP</sequence>
<feature type="transmembrane region" description="Helical" evidence="1">
    <location>
        <begin position="20"/>
        <end position="44"/>
    </location>
</feature>
<keyword evidence="1" id="KW-1133">Transmembrane helix</keyword>
<reference evidence="2" key="1">
    <citation type="submission" date="2020-08" db="EMBL/GenBank/DDBJ databases">
        <title>Multicomponent nature underlies the extraordinary mechanical properties of spider dragline silk.</title>
        <authorList>
            <person name="Kono N."/>
            <person name="Nakamura H."/>
            <person name="Mori M."/>
            <person name="Yoshida Y."/>
            <person name="Ohtoshi R."/>
            <person name="Malay A.D."/>
            <person name="Moran D.A.P."/>
            <person name="Tomita M."/>
            <person name="Numata K."/>
            <person name="Arakawa K."/>
        </authorList>
    </citation>
    <scope>NUCLEOTIDE SEQUENCE</scope>
</reference>
<dbReference type="AlphaFoldDB" id="A0A8X6TCV2"/>
<name>A0A8X6TCV2_NEPPI</name>
<dbReference type="EMBL" id="BMAW01054125">
    <property type="protein sequence ID" value="GFS94691.1"/>
    <property type="molecule type" value="Genomic_DNA"/>
</dbReference>